<evidence type="ECO:0000313" key="1">
    <source>
        <dbReference type="EMBL" id="CDW35367.1"/>
    </source>
</evidence>
<accession>A0A0K2UBR7</accession>
<name>A0A0K2UBR7_LEPSM</name>
<sequence length="91" mass="10155">TCYTESSFTNVENSGSQMGIFVMIEDKNAKICPMAWVSKIIKKVMKSTMAVETLALLEGAELCFYINSLVFEICGFKLEVILKADCKSLKE</sequence>
<reference evidence="1" key="1">
    <citation type="submission" date="2014-05" db="EMBL/GenBank/DDBJ databases">
        <authorList>
            <person name="Chronopoulou M."/>
        </authorList>
    </citation>
    <scope>NUCLEOTIDE SEQUENCE</scope>
    <source>
        <tissue evidence="1">Whole organism</tissue>
    </source>
</reference>
<dbReference type="EMBL" id="HACA01018006">
    <property type="protein sequence ID" value="CDW35367.1"/>
    <property type="molecule type" value="Transcribed_RNA"/>
</dbReference>
<feature type="non-terminal residue" evidence="1">
    <location>
        <position position="1"/>
    </location>
</feature>
<protein>
    <submittedName>
        <fullName evidence="1">Uncharacterized protein</fullName>
    </submittedName>
</protein>
<proteinExistence type="predicted"/>
<organism evidence="1">
    <name type="scientific">Lepeophtheirus salmonis</name>
    <name type="common">Salmon louse</name>
    <name type="synonym">Caligus salmonis</name>
    <dbReference type="NCBI Taxonomy" id="72036"/>
    <lineage>
        <taxon>Eukaryota</taxon>
        <taxon>Metazoa</taxon>
        <taxon>Ecdysozoa</taxon>
        <taxon>Arthropoda</taxon>
        <taxon>Crustacea</taxon>
        <taxon>Multicrustacea</taxon>
        <taxon>Hexanauplia</taxon>
        <taxon>Copepoda</taxon>
        <taxon>Siphonostomatoida</taxon>
        <taxon>Caligidae</taxon>
        <taxon>Lepeophtheirus</taxon>
    </lineage>
</organism>
<dbReference type="AlphaFoldDB" id="A0A0K2UBR7"/>